<comment type="caution">
    <text evidence="1">The sequence shown here is derived from an EMBL/GenBank/DDBJ whole genome shotgun (WGS) entry which is preliminary data.</text>
</comment>
<evidence type="ECO:0000313" key="1">
    <source>
        <dbReference type="EMBL" id="MFD2232368.1"/>
    </source>
</evidence>
<organism evidence="1 2">
    <name type="scientific">Phaeospirillum tilakii</name>
    <dbReference type="NCBI Taxonomy" id="741673"/>
    <lineage>
        <taxon>Bacteria</taxon>
        <taxon>Pseudomonadati</taxon>
        <taxon>Pseudomonadota</taxon>
        <taxon>Alphaproteobacteria</taxon>
        <taxon>Rhodospirillales</taxon>
        <taxon>Rhodospirillaceae</taxon>
        <taxon>Phaeospirillum</taxon>
    </lineage>
</organism>
<reference evidence="2" key="1">
    <citation type="journal article" date="2019" name="Int. J. Syst. Evol. Microbiol.">
        <title>The Global Catalogue of Microorganisms (GCM) 10K type strain sequencing project: providing services to taxonomists for standard genome sequencing and annotation.</title>
        <authorList>
            <consortium name="The Broad Institute Genomics Platform"/>
            <consortium name="The Broad Institute Genome Sequencing Center for Infectious Disease"/>
            <person name="Wu L."/>
            <person name="Ma J."/>
        </authorList>
    </citation>
    <scope>NUCLEOTIDE SEQUENCE [LARGE SCALE GENOMIC DNA]</scope>
    <source>
        <strain evidence="2">KCTC 15012</strain>
    </source>
</reference>
<gene>
    <name evidence="1" type="ORF">ACFSNB_00970</name>
</gene>
<evidence type="ECO:0000313" key="2">
    <source>
        <dbReference type="Proteomes" id="UP001597296"/>
    </source>
</evidence>
<accession>A0ABW5C6B3</accession>
<protein>
    <submittedName>
        <fullName evidence="1">Uncharacterized protein</fullName>
    </submittedName>
</protein>
<proteinExistence type="predicted"/>
<dbReference type="EMBL" id="JBHUIY010000001">
    <property type="protein sequence ID" value="MFD2232368.1"/>
    <property type="molecule type" value="Genomic_DNA"/>
</dbReference>
<dbReference type="Proteomes" id="UP001597296">
    <property type="component" value="Unassembled WGS sequence"/>
</dbReference>
<keyword evidence="2" id="KW-1185">Reference proteome</keyword>
<name>A0ABW5C6B3_9PROT</name>
<sequence>MKFQVVLLSPPGYRHAGALAEIAETVACGLRALGHAAPLVVNQFAPDATNILLGGHLLPEAMLDGLPAGTVFYNLEQVEPHLFEWAPQLRTAFARFETWDYSRRNLDKLAELGVRGRFHLLPVGTVPEMSRIRPAPLQDIDVLFYGAVNEHRRVALKAIQDRGLKVAAVFGCYGAERDGLIARAKLVINLHKHQAQVFEVVRVSYLLANRKAVVTELTPDTEIDPDLRAAVAGAAYDQLAETCASLIADEAARAELEQRGFAAISARRESDYLAALLAER</sequence>
<dbReference type="RefSeq" id="WP_377313613.1">
    <property type="nucleotide sequence ID" value="NZ_JBHUIY010000001.1"/>
</dbReference>